<keyword evidence="1" id="KW-0378">Hydrolase</keyword>
<dbReference type="GO" id="GO:0000723">
    <property type="term" value="P:telomere maintenance"/>
    <property type="evidence" value="ECO:0007669"/>
    <property type="project" value="InterPro"/>
</dbReference>
<dbReference type="EC" id="5.6.2.3" evidence="1"/>
<name>A0A6J5X0M3_PRUAR</name>
<dbReference type="GO" id="GO:0005524">
    <property type="term" value="F:ATP binding"/>
    <property type="evidence" value="ECO:0007669"/>
    <property type="project" value="UniProtKB-KW"/>
</dbReference>
<dbReference type="InterPro" id="IPR051055">
    <property type="entry name" value="PIF1_helicase"/>
</dbReference>
<keyword evidence="1" id="KW-0067">ATP-binding</keyword>
<keyword evidence="5" id="KW-1185">Reference proteome</keyword>
<gene>
    <name evidence="4" type="ORF">ORAREDHAP_LOCUS21845</name>
</gene>
<comment type="cofactor">
    <cofactor evidence="1">
        <name>Mg(2+)</name>
        <dbReference type="ChEBI" id="CHEBI:18420"/>
    </cofactor>
</comment>
<proteinExistence type="inferred from homology"/>
<dbReference type="EMBL" id="CAEKKB010000003">
    <property type="protein sequence ID" value="CAB4304338.1"/>
    <property type="molecule type" value="Genomic_DNA"/>
</dbReference>
<dbReference type="Proteomes" id="UP000507245">
    <property type="component" value="Unassembled WGS sequence"/>
</dbReference>
<dbReference type="Gene3D" id="3.40.50.300">
    <property type="entry name" value="P-loop containing nucleotide triphosphate hydrolases"/>
    <property type="match status" value="1"/>
</dbReference>
<evidence type="ECO:0000256" key="2">
    <source>
        <dbReference type="SAM" id="MobiDB-lite"/>
    </source>
</evidence>
<dbReference type="PANTHER" id="PTHR47642:SF5">
    <property type="entry name" value="ATP-DEPENDENT DNA HELICASE"/>
    <property type="match status" value="1"/>
</dbReference>
<keyword evidence="1" id="KW-0233">DNA recombination</keyword>
<accession>A0A6J5X0M3</accession>
<comment type="catalytic activity">
    <reaction evidence="1">
        <text>ATP + H2O = ADP + phosphate + H(+)</text>
        <dbReference type="Rhea" id="RHEA:13065"/>
        <dbReference type="ChEBI" id="CHEBI:15377"/>
        <dbReference type="ChEBI" id="CHEBI:15378"/>
        <dbReference type="ChEBI" id="CHEBI:30616"/>
        <dbReference type="ChEBI" id="CHEBI:43474"/>
        <dbReference type="ChEBI" id="CHEBI:456216"/>
        <dbReference type="EC" id="5.6.2.3"/>
    </reaction>
</comment>
<dbReference type="AlphaFoldDB" id="A0A6J5X0M3"/>
<dbReference type="GO" id="GO:0006281">
    <property type="term" value="P:DNA repair"/>
    <property type="evidence" value="ECO:0007669"/>
    <property type="project" value="UniProtKB-KW"/>
</dbReference>
<dbReference type="CDD" id="cd18037">
    <property type="entry name" value="DEXSc_Pif1_like"/>
    <property type="match status" value="1"/>
</dbReference>
<dbReference type="CDD" id="cd18809">
    <property type="entry name" value="SF1_C_RecD"/>
    <property type="match status" value="1"/>
</dbReference>
<dbReference type="GO" id="GO:0043139">
    <property type="term" value="F:5'-3' DNA helicase activity"/>
    <property type="evidence" value="ECO:0007669"/>
    <property type="project" value="UniProtKB-EC"/>
</dbReference>
<feature type="domain" description="DNA helicase Pif1-like DEAD-box helicase" evidence="3">
    <location>
        <begin position="56"/>
        <end position="240"/>
    </location>
</feature>
<evidence type="ECO:0000313" key="5">
    <source>
        <dbReference type="Proteomes" id="UP000507245"/>
    </source>
</evidence>
<dbReference type="OrthoDB" id="272985at2759"/>
<evidence type="ECO:0000259" key="3">
    <source>
        <dbReference type="Pfam" id="PF05970"/>
    </source>
</evidence>
<dbReference type="GO" id="GO:0016787">
    <property type="term" value="F:hydrolase activity"/>
    <property type="evidence" value="ECO:0007669"/>
    <property type="project" value="UniProtKB-KW"/>
</dbReference>
<sequence>MLGMKFFGCALSAHRNFSTKITGKNTKWAQGKYKSGYKPREGEAKNTKTRERVQWTDQQKQVMSAISEGKSVFITGSAGTGKTILVKHIIKQLKKCHAPSKVFVTAPTGVAACAISGQTLHSFAGIGCAMADRDTLLHRISKNDKAYKRWRKAEALVLDESSMVDAELFESLDFIARAIKQVDEVWGGIQLVVSGDFFQLPPVKPQQNSRGKEFAFEAECWDSSFDLQVNLTEVFRQSDPQLIKLLQGIRRGESDPEDLKLLEQSCSKAEPGPSVVQLYPRNEDVNRVNSSRLASLGNELVVYTAVDSGEDSLKRQLEQGIAPKEIALCKDARVMLDVGVTRICDDGLLPVVRFDSGLEMTIEPNTWTTKEGDSVAKREQLPLILAWASSIHKCQGMTLDRLHTDLSRAFENGMVYVALSRVRSLEGLYLSGFDPSKIKVHPKVVQFYNKFTSEQDKEGEDDNGSQNKNGSNDNGSQEIDGRKYVRVYLK</sequence>
<dbReference type="Pfam" id="PF05970">
    <property type="entry name" value="PIF1"/>
    <property type="match status" value="1"/>
</dbReference>
<evidence type="ECO:0000313" key="4">
    <source>
        <dbReference type="EMBL" id="CAB4304338.1"/>
    </source>
</evidence>
<dbReference type="InterPro" id="IPR010285">
    <property type="entry name" value="DNA_helicase_pif1-like_DEAD"/>
</dbReference>
<keyword evidence="1" id="KW-0234">DNA repair</keyword>
<keyword evidence="1" id="KW-0227">DNA damage</keyword>
<reference evidence="5" key="1">
    <citation type="journal article" date="2020" name="Genome Biol.">
        <title>Gamete binning: chromosome-level and haplotype-resolved genome assembly enabled by high-throughput single-cell sequencing of gamete genomes.</title>
        <authorList>
            <person name="Campoy J.A."/>
            <person name="Sun H."/>
            <person name="Goel M."/>
            <person name="Jiao W.-B."/>
            <person name="Folz-Donahue K."/>
            <person name="Wang N."/>
            <person name="Rubio M."/>
            <person name="Liu C."/>
            <person name="Kukat C."/>
            <person name="Ruiz D."/>
            <person name="Huettel B."/>
            <person name="Schneeberger K."/>
        </authorList>
    </citation>
    <scope>NUCLEOTIDE SEQUENCE [LARGE SCALE GENOMIC DNA]</scope>
    <source>
        <strain evidence="5">cv. Rojo Pasion</strain>
    </source>
</reference>
<organism evidence="4 5">
    <name type="scientific">Prunus armeniaca</name>
    <name type="common">Apricot</name>
    <name type="synonym">Armeniaca vulgaris</name>
    <dbReference type="NCBI Taxonomy" id="36596"/>
    <lineage>
        <taxon>Eukaryota</taxon>
        <taxon>Viridiplantae</taxon>
        <taxon>Streptophyta</taxon>
        <taxon>Embryophyta</taxon>
        <taxon>Tracheophyta</taxon>
        <taxon>Spermatophyta</taxon>
        <taxon>Magnoliopsida</taxon>
        <taxon>eudicotyledons</taxon>
        <taxon>Gunneridae</taxon>
        <taxon>Pentapetalae</taxon>
        <taxon>rosids</taxon>
        <taxon>fabids</taxon>
        <taxon>Rosales</taxon>
        <taxon>Rosaceae</taxon>
        <taxon>Amygdaloideae</taxon>
        <taxon>Amygdaleae</taxon>
        <taxon>Prunus</taxon>
    </lineage>
</organism>
<comment type="similarity">
    <text evidence="1">Belongs to the helicase family.</text>
</comment>
<keyword evidence="1" id="KW-0347">Helicase</keyword>
<feature type="region of interest" description="Disordered" evidence="2">
    <location>
        <begin position="453"/>
        <end position="483"/>
    </location>
</feature>
<dbReference type="PANTHER" id="PTHR47642">
    <property type="entry name" value="ATP-DEPENDENT DNA HELICASE"/>
    <property type="match status" value="1"/>
</dbReference>
<dbReference type="GO" id="GO:0006310">
    <property type="term" value="P:DNA recombination"/>
    <property type="evidence" value="ECO:0007669"/>
    <property type="project" value="UniProtKB-KW"/>
</dbReference>
<dbReference type="InterPro" id="IPR027417">
    <property type="entry name" value="P-loop_NTPase"/>
</dbReference>
<feature type="compositionally biased region" description="Polar residues" evidence="2">
    <location>
        <begin position="464"/>
        <end position="477"/>
    </location>
</feature>
<keyword evidence="1" id="KW-0547">Nucleotide-binding</keyword>
<protein>
    <recommendedName>
        <fullName evidence="1">ATP-dependent DNA helicase</fullName>
        <ecNumber evidence="1">5.6.2.3</ecNumber>
    </recommendedName>
</protein>
<dbReference type="SUPFAM" id="SSF52540">
    <property type="entry name" value="P-loop containing nucleoside triphosphate hydrolases"/>
    <property type="match status" value="2"/>
</dbReference>
<evidence type="ECO:0000256" key="1">
    <source>
        <dbReference type="RuleBase" id="RU363044"/>
    </source>
</evidence>